<proteinExistence type="predicted"/>
<evidence type="ECO:0000313" key="2">
    <source>
        <dbReference type="EMBL" id="WTP49919.1"/>
    </source>
</evidence>
<dbReference type="RefSeq" id="WP_265646787.1">
    <property type="nucleotide sequence ID" value="NZ_CP108133.1"/>
</dbReference>
<sequence length="421" mass="42365">MAEERCVFPGDDPRPSGRWLDRDAAERLLRGEPLEAVDADIRAQADRLAEALDELGALGRPGATGASGAESAPTGGERGSDRDADLSAHLDVDHNADRGAELPGEEAVMAAFRSARSGRSEESALAGPSRTRSAAPFPSPAPSSSLGASLDAGLVRLGRFTPDQRARSPWGRPVRYGLAAALAAGMIGGVAVAATAGVLAFGGGEPEPGASATAAVTPDRPLRTPSPGATRRGGDDPRPEGSSGAPTGESSAPSGGAPEGTGTGAQPDADDTGRENRQRQRWARIASACRDVRDGKDLDAGRRRTLEDAARGSEQVQKYCRGILKNWNRRDSDDWGDPGSGHSGAGNGDKGDNGKGGNGDDRGGDGNGGNGGSGDNGGAGGGSGRGGDDRGHVGAGTFRGDEGAAAPTPGISALAEPARSF</sequence>
<feature type="compositionally biased region" description="Basic and acidic residues" evidence="1">
    <location>
        <begin position="349"/>
        <end position="364"/>
    </location>
</feature>
<organism evidence="2 3">
    <name type="scientific">Streptomyces tauricus</name>
    <dbReference type="NCBI Taxonomy" id="68274"/>
    <lineage>
        <taxon>Bacteria</taxon>
        <taxon>Bacillati</taxon>
        <taxon>Actinomycetota</taxon>
        <taxon>Actinomycetes</taxon>
        <taxon>Kitasatosporales</taxon>
        <taxon>Streptomycetaceae</taxon>
        <taxon>Streptomyces</taxon>
        <taxon>Streptomyces aurantiacus group</taxon>
    </lineage>
</organism>
<evidence type="ECO:0000313" key="3">
    <source>
        <dbReference type="Proteomes" id="UP001432166"/>
    </source>
</evidence>
<protein>
    <recommendedName>
        <fullName evidence="4">Extensin</fullName>
    </recommendedName>
</protein>
<gene>
    <name evidence="2" type="ORF">OG288_17345</name>
</gene>
<dbReference type="Proteomes" id="UP001432166">
    <property type="component" value="Chromosome"/>
</dbReference>
<feature type="compositionally biased region" description="Polar residues" evidence="1">
    <location>
        <begin position="244"/>
        <end position="253"/>
    </location>
</feature>
<evidence type="ECO:0000256" key="1">
    <source>
        <dbReference type="SAM" id="MobiDB-lite"/>
    </source>
</evidence>
<name>A0ABZ1JFW6_9ACTN</name>
<evidence type="ECO:0008006" key="4">
    <source>
        <dbReference type="Google" id="ProtNLM"/>
    </source>
</evidence>
<feature type="compositionally biased region" description="Basic and acidic residues" evidence="1">
    <location>
        <begin position="78"/>
        <end position="100"/>
    </location>
</feature>
<feature type="region of interest" description="Disordered" evidence="1">
    <location>
        <begin position="56"/>
        <end position="148"/>
    </location>
</feature>
<accession>A0ABZ1JFW6</accession>
<feature type="compositionally biased region" description="Gly residues" evidence="1">
    <location>
        <begin position="338"/>
        <end position="348"/>
    </location>
</feature>
<dbReference type="EMBL" id="CP108133">
    <property type="protein sequence ID" value="WTP49919.1"/>
    <property type="molecule type" value="Genomic_DNA"/>
</dbReference>
<keyword evidence="3" id="KW-1185">Reference proteome</keyword>
<feature type="region of interest" description="Disordered" evidence="1">
    <location>
        <begin position="204"/>
        <end position="421"/>
    </location>
</feature>
<feature type="compositionally biased region" description="Gly residues" evidence="1">
    <location>
        <begin position="365"/>
        <end position="385"/>
    </location>
</feature>
<reference evidence="2" key="1">
    <citation type="submission" date="2022-10" db="EMBL/GenBank/DDBJ databases">
        <title>The complete genomes of actinobacterial strains from the NBC collection.</title>
        <authorList>
            <person name="Joergensen T.S."/>
            <person name="Alvarez Arevalo M."/>
            <person name="Sterndorff E.B."/>
            <person name="Faurdal D."/>
            <person name="Vuksanovic O."/>
            <person name="Mourched A.-S."/>
            <person name="Charusanti P."/>
            <person name="Shaw S."/>
            <person name="Blin K."/>
            <person name="Weber T."/>
        </authorList>
    </citation>
    <scope>NUCLEOTIDE SEQUENCE</scope>
    <source>
        <strain evidence="2">NBC_00189</strain>
    </source>
</reference>
<feature type="compositionally biased region" description="Basic and acidic residues" evidence="1">
    <location>
        <begin position="290"/>
        <end position="311"/>
    </location>
</feature>
<feature type="compositionally biased region" description="Low complexity" evidence="1">
    <location>
        <begin position="128"/>
        <end position="148"/>
    </location>
</feature>